<keyword evidence="1" id="KW-0472">Membrane</keyword>
<feature type="transmembrane region" description="Helical" evidence="1">
    <location>
        <begin position="62"/>
        <end position="89"/>
    </location>
</feature>
<dbReference type="OrthoDB" id="1925744at2"/>
<reference evidence="2 3" key="1">
    <citation type="submission" date="2024-01" db="EMBL/GenBank/DDBJ databases">
        <title>Complete Genome Sequence of Alkalicoccus halolimnae BZ-SZ-XJ29T, a Moderately Halophilic Bacterium Isolated from a Salt Lake.</title>
        <authorList>
            <person name="Zhao B."/>
        </authorList>
    </citation>
    <scope>NUCLEOTIDE SEQUENCE [LARGE SCALE GENOMIC DNA]</scope>
    <source>
        <strain evidence="2 3">BZ-SZ-XJ29</strain>
    </source>
</reference>
<dbReference type="EMBL" id="CP144914">
    <property type="protein sequence ID" value="WWD81380.1"/>
    <property type="molecule type" value="Genomic_DNA"/>
</dbReference>
<proteinExistence type="predicted"/>
<evidence type="ECO:0000256" key="1">
    <source>
        <dbReference type="SAM" id="Phobius"/>
    </source>
</evidence>
<evidence type="ECO:0000313" key="3">
    <source>
        <dbReference type="Proteomes" id="UP000321816"/>
    </source>
</evidence>
<keyword evidence="3" id="KW-1185">Reference proteome</keyword>
<accession>A0A5C7FAB7</accession>
<evidence type="ECO:0000313" key="2">
    <source>
        <dbReference type="EMBL" id="WWD81380.1"/>
    </source>
</evidence>
<sequence>MNLPAYQLKRVSGGAEAFLGIPFLGGLFILNFSWIPLFIMLALHLFVLFISGKQGKKKTGSVLGIVTSCIGWLPFIGMVMHIVTAVVLLTEAHKESKEPIEIEIPKGNY</sequence>
<dbReference type="KEGG" id="ahal:FTX54_007510"/>
<protein>
    <submittedName>
        <fullName evidence="2">Uncharacterized protein</fullName>
    </submittedName>
</protein>
<dbReference type="Proteomes" id="UP000321816">
    <property type="component" value="Chromosome"/>
</dbReference>
<keyword evidence="1" id="KW-1133">Transmembrane helix</keyword>
<dbReference type="AlphaFoldDB" id="A0A5C7FAB7"/>
<gene>
    <name evidence="2" type="ORF">FTX54_007510</name>
</gene>
<organism evidence="2 3">
    <name type="scientific">Alkalicoccus halolimnae</name>
    <dbReference type="NCBI Taxonomy" id="1667239"/>
    <lineage>
        <taxon>Bacteria</taxon>
        <taxon>Bacillati</taxon>
        <taxon>Bacillota</taxon>
        <taxon>Bacilli</taxon>
        <taxon>Bacillales</taxon>
        <taxon>Bacillaceae</taxon>
        <taxon>Alkalicoccus</taxon>
    </lineage>
</organism>
<name>A0A5C7FAB7_9BACI</name>
<dbReference type="RefSeq" id="WP_147802851.1">
    <property type="nucleotide sequence ID" value="NZ_CP144914.1"/>
</dbReference>
<keyword evidence="1" id="KW-0812">Transmembrane</keyword>
<feature type="transmembrane region" description="Helical" evidence="1">
    <location>
        <begin position="20"/>
        <end position="50"/>
    </location>
</feature>